<sequence>KKYRHAVKKAAGTTSYTAATPAADSRILSLVFVELSGKLSLQFVNASMEKNFE</sequence>
<feature type="non-terminal residue" evidence="1">
    <location>
        <position position="53"/>
    </location>
</feature>
<evidence type="ECO:0000313" key="2">
    <source>
        <dbReference type="Proteomes" id="UP000308267"/>
    </source>
</evidence>
<organism evidence="1 2">
    <name type="scientific">Opisthorchis felineus</name>
    <dbReference type="NCBI Taxonomy" id="147828"/>
    <lineage>
        <taxon>Eukaryota</taxon>
        <taxon>Metazoa</taxon>
        <taxon>Spiralia</taxon>
        <taxon>Lophotrochozoa</taxon>
        <taxon>Platyhelminthes</taxon>
        <taxon>Trematoda</taxon>
        <taxon>Digenea</taxon>
        <taxon>Opisthorchiida</taxon>
        <taxon>Opisthorchiata</taxon>
        <taxon>Opisthorchiidae</taxon>
        <taxon>Opisthorchis</taxon>
    </lineage>
</organism>
<accession>A0A4S2LQM3</accession>
<proteinExistence type="predicted"/>
<feature type="non-terminal residue" evidence="1">
    <location>
        <position position="1"/>
    </location>
</feature>
<comment type="caution">
    <text evidence="1">The sequence shown here is derived from an EMBL/GenBank/DDBJ whole genome shotgun (WGS) entry which is preliminary data.</text>
</comment>
<reference evidence="1 2" key="1">
    <citation type="journal article" date="2019" name="BMC Genomics">
        <title>New insights from Opisthorchis felineus genome: update on genomics of the epidemiologically important liver flukes.</title>
        <authorList>
            <person name="Ershov N.I."/>
            <person name="Mordvinov V.A."/>
            <person name="Prokhortchouk E.B."/>
            <person name="Pakharukova M.Y."/>
            <person name="Gunbin K.V."/>
            <person name="Ustyantsev K."/>
            <person name="Genaev M.A."/>
            <person name="Blinov A.G."/>
            <person name="Mazur A."/>
            <person name="Boulygina E."/>
            <person name="Tsygankova S."/>
            <person name="Khrameeva E."/>
            <person name="Chekanov N."/>
            <person name="Fan G."/>
            <person name="Xiao A."/>
            <person name="Zhang H."/>
            <person name="Xu X."/>
            <person name="Yang H."/>
            <person name="Solovyev V."/>
            <person name="Lee S.M."/>
            <person name="Liu X."/>
            <person name="Afonnikov D.A."/>
            <person name="Skryabin K.G."/>
        </authorList>
    </citation>
    <scope>NUCLEOTIDE SEQUENCE [LARGE SCALE GENOMIC DNA]</scope>
    <source>
        <strain evidence="1">AK-0245</strain>
        <tissue evidence="1">Whole organism</tissue>
    </source>
</reference>
<protein>
    <submittedName>
        <fullName evidence="1">Uncharacterized protein</fullName>
    </submittedName>
</protein>
<keyword evidence="2" id="KW-1185">Reference proteome</keyword>
<evidence type="ECO:0000313" key="1">
    <source>
        <dbReference type="EMBL" id="TGZ66061.1"/>
    </source>
</evidence>
<dbReference type="EMBL" id="SJOL01006467">
    <property type="protein sequence ID" value="TGZ66061.1"/>
    <property type="molecule type" value="Genomic_DNA"/>
</dbReference>
<name>A0A4S2LQM3_OPIFE</name>
<gene>
    <name evidence="1" type="ORF">CRM22_005520</name>
</gene>
<dbReference type="AlphaFoldDB" id="A0A4S2LQM3"/>
<dbReference type="Proteomes" id="UP000308267">
    <property type="component" value="Unassembled WGS sequence"/>
</dbReference>